<feature type="domain" description="Pro-opiomelanocortin/corticotropin ACTH central region" evidence="11">
    <location>
        <begin position="222"/>
        <end position="260"/>
    </location>
</feature>
<dbReference type="SMART" id="SM01363">
    <property type="entry name" value="ACTH_domain"/>
    <property type="match status" value="2"/>
</dbReference>
<dbReference type="GO" id="GO:0005184">
    <property type="term" value="F:neuropeptide hormone activity"/>
    <property type="evidence" value="ECO:0007669"/>
    <property type="project" value="TreeGrafter"/>
</dbReference>
<comment type="function">
    <text evidence="1">Stimulates the adrenal glands to release cortisol.</text>
</comment>
<dbReference type="PRINTS" id="PR00383">
    <property type="entry name" value="MELANOCORTIN"/>
</dbReference>
<evidence type="ECO:0000256" key="4">
    <source>
        <dbReference type="ARBA" id="ARBA00005832"/>
    </source>
</evidence>
<evidence type="ECO:0000256" key="2">
    <source>
        <dbReference type="ARBA" id="ARBA00003192"/>
    </source>
</evidence>
<feature type="domain" description="Opiodes neuropeptide" evidence="13">
    <location>
        <begin position="298"/>
        <end position="328"/>
    </location>
</feature>
<dbReference type="Pfam" id="PF08384">
    <property type="entry name" value="NPP"/>
    <property type="match status" value="1"/>
</dbReference>
<dbReference type="SMART" id="SM01364">
    <property type="entry name" value="NPP"/>
    <property type="match status" value="1"/>
</dbReference>
<dbReference type="InterPro" id="IPR050878">
    <property type="entry name" value="POMC-derived_peptides"/>
</dbReference>
<reference evidence="14" key="1">
    <citation type="submission" date="2023-06" db="EMBL/GenBank/DDBJ databases">
        <title>Male Hemibagrus guttatus genome.</title>
        <authorList>
            <person name="Bian C."/>
        </authorList>
    </citation>
    <scope>NUCLEOTIDE SEQUENCE</scope>
    <source>
        <strain evidence="14">Male_cb2023</strain>
        <tissue evidence="14">Muscle</tissue>
    </source>
</reference>
<dbReference type="EMBL" id="JAUCMX010000008">
    <property type="protein sequence ID" value="KAK3537852.1"/>
    <property type="molecule type" value="Genomic_DNA"/>
</dbReference>
<keyword evidence="6" id="KW-0165">Cleavage on pair of basic residues</keyword>
<gene>
    <name evidence="14" type="ORF">QTP70_019843</name>
</gene>
<dbReference type="AlphaFoldDB" id="A0AAE0V584"/>
<dbReference type="PANTHER" id="PTHR11416">
    <property type="entry name" value="PRO-OPIOMELANOCORTIN"/>
    <property type="match status" value="1"/>
</dbReference>
<name>A0AAE0V584_9TELE</name>
<feature type="domain" description="Pro-opiomelanocortin N-terminal" evidence="12">
    <location>
        <begin position="147"/>
        <end position="191"/>
    </location>
</feature>
<keyword evidence="8" id="KW-0732">Signal</keyword>
<dbReference type="Pfam" id="PF00976">
    <property type="entry name" value="ACTH_domain"/>
    <property type="match status" value="2"/>
</dbReference>
<dbReference type="GO" id="GO:0005576">
    <property type="term" value="C:extracellular region"/>
    <property type="evidence" value="ECO:0007669"/>
    <property type="project" value="UniProtKB-SubCell"/>
</dbReference>
<feature type="compositionally biased region" description="Low complexity" evidence="10">
    <location>
        <begin position="1"/>
        <end position="17"/>
    </location>
</feature>
<dbReference type="PANTHER" id="PTHR11416:SF7">
    <property type="entry name" value="PRO-OPIOMELANOCORTIN"/>
    <property type="match status" value="1"/>
</dbReference>
<protein>
    <recommendedName>
        <fullName evidence="16">Met-enkephalin</fullName>
    </recommendedName>
</protein>
<evidence type="ECO:0000259" key="11">
    <source>
        <dbReference type="SMART" id="SM01363"/>
    </source>
</evidence>
<organism evidence="14 15">
    <name type="scientific">Hemibagrus guttatus</name>
    <dbReference type="NCBI Taxonomy" id="175788"/>
    <lineage>
        <taxon>Eukaryota</taxon>
        <taxon>Metazoa</taxon>
        <taxon>Chordata</taxon>
        <taxon>Craniata</taxon>
        <taxon>Vertebrata</taxon>
        <taxon>Euteleostomi</taxon>
        <taxon>Actinopterygii</taxon>
        <taxon>Neopterygii</taxon>
        <taxon>Teleostei</taxon>
        <taxon>Ostariophysi</taxon>
        <taxon>Siluriformes</taxon>
        <taxon>Bagridae</taxon>
        <taxon>Hemibagrus</taxon>
    </lineage>
</organism>
<evidence type="ECO:0000256" key="9">
    <source>
        <dbReference type="ARBA" id="ARBA00023205"/>
    </source>
</evidence>
<evidence type="ECO:0000256" key="8">
    <source>
        <dbReference type="ARBA" id="ARBA00022729"/>
    </source>
</evidence>
<feature type="compositionally biased region" description="Low complexity" evidence="10">
    <location>
        <begin position="26"/>
        <end position="35"/>
    </location>
</feature>
<dbReference type="InterPro" id="IPR013532">
    <property type="entry name" value="Opioid_neuropept"/>
</dbReference>
<feature type="domain" description="Pro-opiomelanocortin/corticotropin ACTH central region" evidence="11">
    <location>
        <begin position="281"/>
        <end position="317"/>
    </location>
</feature>
<feature type="region of interest" description="Disordered" evidence="10">
    <location>
        <begin position="265"/>
        <end position="288"/>
    </location>
</feature>
<dbReference type="GO" id="GO:0007218">
    <property type="term" value="P:neuropeptide signaling pathway"/>
    <property type="evidence" value="ECO:0007669"/>
    <property type="project" value="UniProtKB-KW"/>
</dbReference>
<dbReference type="Proteomes" id="UP001274896">
    <property type="component" value="Unassembled WGS sequence"/>
</dbReference>
<evidence type="ECO:0000313" key="15">
    <source>
        <dbReference type="Proteomes" id="UP001274896"/>
    </source>
</evidence>
<feature type="region of interest" description="Disordered" evidence="10">
    <location>
        <begin position="1"/>
        <end position="70"/>
    </location>
</feature>
<comment type="function">
    <text evidence="2">Endogenous opiate.</text>
</comment>
<dbReference type="InterPro" id="IPR001941">
    <property type="entry name" value="PMOC"/>
</dbReference>
<accession>A0AAE0V584</accession>
<dbReference type="SMART" id="SM01365">
    <property type="entry name" value="Op_neuropeptide"/>
    <property type="match status" value="1"/>
</dbReference>
<sequence>MPFPSSSAPTSPSQSEPRWGPPPSGGSPLARSSLGHGPCFPPRRHSLGDSHLGRSPFSDARGDSPPPPRDVEALGLALEGHQFLEAGLSSEVVETLLNARAPSSRKLYALKWRLLVSVMGKEVRMGCPVWILALAMLCASGAEVRGQCWENTGCKDLSSDRNILDCIKLCQSELTAEFPIYPGDGHLQPFLLMPNEIPAATLSTPQEDEALESGPQHEDKRSYSMEHFRWGKPVGRKRRPIKVYANGVEEESAEAMPAEMRRELGDVEDSTVSQQDKKDGSYKMNHFRWSGPPTSKRYGGFMKSWDERSQKPLLTLFKNIINKDGHQKKDH</sequence>
<evidence type="ECO:0000256" key="6">
    <source>
        <dbReference type="ARBA" id="ARBA00022685"/>
    </source>
</evidence>
<dbReference type="InterPro" id="IPR013531">
    <property type="entry name" value="Mcrtin_ACTH_cent"/>
</dbReference>
<evidence type="ECO:0000256" key="1">
    <source>
        <dbReference type="ARBA" id="ARBA00002965"/>
    </source>
</evidence>
<dbReference type="InterPro" id="IPR013593">
    <property type="entry name" value="Melanocortin_N"/>
</dbReference>
<dbReference type="Pfam" id="PF08035">
    <property type="entry name" value="Op_neuropeptide"/>
    <property type="match status" value="1"/>
</dbReference>
<comment type="subcellular location">
    <subcellularLocation>
        <location evidence="3">Secreted</location>
    </subcellularLocation>
</comment>
<evidence type="ECO:0000259" key="13">
    <source>
        <dbReference type="SMART" id="SM01365"/>
    </source>
</evidence>
<evidence type="ECO:0000256" key="5">
    <source>
        <dbReference type="ARBA" id="ARBA00022525"/>
    </source>
</evidence>
<evidence type="ECO:0000256" key="7">
    <source>
        <dbReference type="ARBA" id="ARBA00022702"/>
    </source>
</evidence>
<evidence type="ECO:0000256" key="10">
    <source>
        <dbReference type="SAM" id="MobiDB-lite"/>
    </source>
</evidence>
<evidence type="ECO:0000259" key="12">
    <source>
        <dbReference type="SMART" id="SM01364"/>
    </source>
</evidence>
<comment type="similarity">
    <text evidence="4">Belongs to the POMC family.</text>
</comment>
<keyword evidence="5" id="KW-0964">Secreted</keyword>
<comment type="caution">
    <text evidence="14">The sequence shown here is derived from an EMBL/GenBank/DDBJ whole genome shotgun (WGS) entry which is preliminary data.</text>
</comment>
<evidence type="ECO:0000313" key="14">
    <source>
        <dbReference type="EMBL" id="KAK3537852.1"/>
    </source>
</evidence>
<evidence type="ECO:0008006" key="16">
    <source>
        <dbReference type="Google" id="ProtNLM"/>
    </source>
</evidence>
<proteinExistence type="inferred from homology"/>
<keyword evidence="9" id="KW-0257">Endorphin</keyword>
<keyword evidence="15" id="KW-1185">Reference proteome</keyword>
<evidence type="ECO:0000256" key="3">
    <source>
        <dbReference type="ARBA" id="ARBA00004613"/>
    </source>
</evidence>
<keyword evidence="7" id="KW-0372">Hormone</keyword>